<keyword evidence="7" id="KW-0406">Ion transport</keyword>
<dbReference type="Pfam" id="PF00593">
    <property type="entry name" value="TonB_dep_Rec_b-barrel"/>
    <property type="match status" value="1"/>
</dbReference>
<dbReference type="PANTHER" id="PTHR32552">
    <property type="entry name" value="FERRICHROME IRON RECEPTOR-RELATED"/>
    <property type="match status" value="1"/>
</dbReference>
<evidence type="ECO:0000256" key="2">
    <source>
        <dbReference type="ARBA" id="ARBA00022448"/>
    </source>
</evidence>
<sequence length="774" mass="82903">MKLTSSTRYPRRLELALLPSLIAAALASMPAHAQQAPAAPSAESSQIETVIVTATKRPAPLQTVPIAITVISGAQLEKSNLNTLGAITSQTPTASFRSGASNKDTSLFIRGVGTISTSPGIEPTVSTVIDGVVTARPGQSTMDLLDVDRVEVLRGPQGTLFGKNASAGVISIVTRDPGAEFGGYVDLGFYQGNEKRARFGVSGELKPGVVRGSFSLMHGDYDGNITNVANGARLNGYDRNGARGKLIITPNPDTRIALIADMVKSRDNTPTGVPVGLTVTAYPSNVVGAPNTQYQAGVAPVVPSKTNRSINSEIETRVADDNSGLSAQVDWNAGAHALTSITAYRKWENTQYQDQDRLPLTYRQFPQTVDKGDLSFNQFTQELRVASPKGQFFDYVGGLFYMKAENAETYRRDVTRCVNSVAAALPSGLVPCTPSTTTVDNGVATYGIDSTSASVFGEGAFNFRSDLRAIAGARYTRDKLSFDHNRTSTQLAAIPGVRPAFVAAGSTSVTGYSGRIGPQFDINRDVMVYATASRGYKGPAYNVFFNMQAFDNIAIKPETSNSYEIGLKSSLLNNRLRLNLAAFNTKYDNYQANLNDLVAGTIVTRLINAGSVSTKGIEMDFVAKFSSRFTVSGAAANIQARIDSFNCPPGASASCDVNGKPLPFSPDWRANLRANYKMPVSGGWMADVGADYNYQSEVVYDIGQAPDSIQPAFGIINATLSLYNSEQGWSVTLVGKNLANKSYATNLVNGGGFFARYVPRDDQRYFGISVRKDF</sequence>
<keyword evidence="6" id="KW-0408">Iron</keyword>
<evidence type="ECO:0000259" key="16">
    <source>
        <dbReference type="Pfam" id="PF07715"/>
    </source>
</evidence>
<evidence type="ECO:0000256" key="11">
    <source>
        <dbReference type="PROSITE-ProRule" id="PRU01360"/>
    </source>
</evidence>
<protein>
    <submittedName>
        <fullName evidence="17">TonB-dependent receptor</fullName>
    </submittedName>
</protein>
<evidence type="ECO:0000256" key="3">
    <source>
        <dbReference type="ARBA" id="ARBA00022452"/>
    </source>
</evidence>
<dbReference type="Proteomes" id="UP000230390">
    <property type="component" value="Unassembled WGS sequence"/>
</dbReference>
<evidence type="ECO:0000313" key="17">
    <source>
        <dbReference type="EMBL" id="PIL45330.1"/>
    </source>
</evidence>
<evidence type="ECO:0000256" key="10">
    <source>
        <dbReference type="ARBA" id="ARBA00023237"/>
    </source>
</evidence>
<feature type="chain" id="PRO_5013896782" evidence="14">
    <location>
        <begin position="34"/>
        <end position="774"/>
    </location>
</feature>
<evidence type="ECO:0000256" key="7">
    <source>
        <dbReference type="ARBA" id="ARBA00023065"/>
    </source>
</evidence>
<dbReference type="Pfam" id="PF07715">
    <property type="entry name" value="Plug"/>
    <property type="match status" value="1"/>
</dbReference>
<dbReference type="GO" id="GO:0006826">
    <property type="term" value="P:iron ion transport"/>
    <property type="evidence" value="ECO:0007669"/>
    <property type="project" value="UniProtKB-KW"/>
</dbReference>
<keyword evidence="3 11" id="KW-1134">Transmembrane beta strand</keyword>
<comment type="similarity">
    <text evidence="11 13">Belongs to the TonB-dependent receptor family.</text>
</comment>
<dbReference type="InterPro" id="IPR000531">
    <property type="entry name" value="Beta-barrel_TonB"/>
</dbReference>
<dbReference type="AlphaFoldDB" id="A0A2G8TH01"/>
<proteinExistence type="inferred from homology"/>
<dbReference type="PANTHER" id="PTHR32552:SF81">
    <property type="entry name" value="TONB-DEPENDENT OUTER MEMBRANE RECEPTOR"/>
    <property type="match status" value="1"/>
</dbReference>
<dbReference type="SUPFAM" id="SSF56935">
    <property type="entry name" value="Porins"/>
    <property type="match status" value="1"/>
</dbReference>
<evidence type="ECO:0000256" key="5">
    <source>
        <dbReference type="ARBA" id="ARBA00022692"/>
    </source>
</evidence>
<reference evidence="17 18" key="1">
    <citation type="submission" date="2017-10" db="EMBL/GenBank/DDBJ databases">
        <title>Massilia psychrophilum sp. nov., a novel purple-pigmented bacterium isolated from Tianshan glacier, Xinjiang Municipality, China.</title>
        <authorList>
            <person name="Wang H."/>
        </authorList>
    </citation>
    <scope>NUCLEOTIDE SEQUENCE [LARGE SCALE GENOMIC DNA]</scope>
    <source>
        <strain evidence="17 18">JCM 30074</strain>
    </source>
</reference>
<feature type="signal peptide" evidence="14">
    <location>
        <begin position="1"/>
        <end position="33"/>
    </location>
</feature>
<keyword evidence="8 12" id="KW-0798">TonB box</keyword>
<dbReference type="Gene3D" id="2.40.170.20">
    <property type="entry name" value="TonB-dependent receptor, beta-barrel domain"/>
    <property type="match status" value="1"/>
</dbReference>
<keyword evidence="4" id="KW-0410">Iron transport</keyword>
<dbReference type="InterPro" id="IPR012910">
    <property type="entry name" value="Plug_dom"/>
</dbReference>
<keyword evidence="5 11" id="KW-0812">Transmembrane</keyword>
<evidence type="ECO:0000256" key="1">
    <source>
        <dbReference type="ARBA" id="ARBA00004571"/>
    </source>
</evidence>
<dbReference type="GO" id="GO:0009279">
    <property type="term" value="C:cell outer membrane"/>
    <property type="evidence" value="ECO:0007669"/>
    <property type="project" value="UniProtKB-SubCell"/>
</dbReference>
<comment type="caution">
    <text evidence="17">The sequence shown here is derived from an EMBL/GenBank/DDBJ whole genome shotgun (WGS) entry which is preliminary data.</text>
</comment>
<feature type="domain" description="TonB-dependent receptor plug" evidence="16">
    <location>
        <begin position="61"/>
        <end position="169"/>
    </location>
</feature>
<evidence type="ECO:0000259" key="15">
    <source>
        <dbReference type="Pfam" id="PF00593"/>
    </source>
</evidence>
<feature type="short sequence motif" description="TonB box" evidence="12">
    <location>
        <begin position="49"/>
        <end position="55"/>
    </location>
</feature>
<name>A0A2G8TH01_9BURK</name>
<dbReference type="InterPro" id="IPR010916">
    <property type="entry name" value="TonB_box_CS"/>
</dbReference>
<comment type="subcellular location">
    <subcellularLocation>
        <location evidence="1 11">Cell outer membrane</location>
        <topology evidence="1 11">Multi-pass membrane protein</topology>
    </subcellularLocation>
</comment>
<evidence type="ECO:0000256" key="14">
    <source>
        <dbReference type="SAM" id="SignalP"/>
    </source>
</evidence>
<keyword evidence="9 11" id="KW-0472">Membrane</keyword>
<keyword evidence="2 11" id="KW-0813">Transport</keyword>
<keyword evidence="10 11" id="KW-0998">Cell outer membrane</keyword>
<keyword evidence="14" id="KW-0732">Signal</keyword>
<evidence type="ECO:0000256" key="8">
    <source>
        <dbReference type="ARBA" id="ARBA00023077"/>
    </source>
</evidence>
<dbReference type="RefSeq" id="WP_099788125.1">
    <property type="nucleotide sequence ID" value="NZ_JBHLYV010000031.1"/>
</dbReference>
<keyword evidence="17" id="KW-0675">Receptor</keyword>
<dbReference type="InterPro" id="IPR039426">
    <property type="entry name" value="TonB-dep_rcpt-like"/>
</dbReference>
<evidence type="ECO:0000256" key="4">
    <source>
        <dbReference type="ARBA" id="ARBA00022496"/>
    </source>
</evidence>
<dbReference type="CDD" id="cd01347">
    <property type="entry name" value="ligand_gated_channel"/>
    <property type="match status" value="1"/>
</dbReference>
<dbReference type="PROSITE" id="PS00430">
    <property type="entry name" value="TONB_DEPENDENT_REC_1"/>
    <property type="match status" value="1"/>
</dbReference>
<gene>
    <name evidence="17" type="ORF">CR105_09130</name>
</gene>
<evidence type="ECO:0000313" key="18">
    <source>
        <dbReference type="Proteomes" id="UP000230390"/>
    </source>
</evidence>
<dbReference type="OrthoDB" id="8538693at2"/>
<accession>A0A2G8TH01</accession>
<evidence type="ECO:0000256" key="13">
    <source>
        <dbReference type="RuleBase" id="RU003357"/>
    </source>
</evidence>
<evidence type="ECO:0000256" key="9">
    <source>
        <dbReference type="ARBA" id="ARBA00023136"/>
    </source>
</evidence>
<keyword evidence="18" id="KW-1185">Reference proteome</keyword>
<dbReference type="InterPro" id="IPR036942">
    <property type="entry name" value="Beta-barrel_TonB_sf"/>
</dbReference>
<dbReference type="PROSITE" id="PS52016">
    <property type="entry name" value="TONB_DEPENDENT_REC_3"/>
    <property type="match status" value="1"/>
</dbReference>
<evidence type="ECO:0000256" key="12">
    <source>
        <dbReference type="PROSITE-ProRule" id="PRU10143"/>
    </source>
</evidence>
<dbReference type="EMBL" id="PDOC01000004">
    <property type="protein sequence ID" value="PIL45330.1"/>
    <property type="molecule type" value="Genomic_DNA"/>
</dbReference>
<evidence type="ECO:0000256" key="6">
    <source>
        <dbReference type="ARBA" id="ARBA00023004"/>
    </source>
</evidence>
<feature type="domain" description="TonB-dependent receptor-like beta-barrel" evidence="15">
    <location>
        <begin position="295"/>
        <end position="738"/>
    </location>
</feature>
<organism evidence="17 18">
    <name type="scientific">Massilia eurypsychrophila</name>
    <dbReference type="NCBI Taxonomy" id="1485217"/>
    <lineage>
        <taxon>Bacteria</taxon>
        <taxon>Pseudomonadati</taxon>
        <taxon>Pseudomonadota</taxon>
        <taxon>Betaproteobacteria</taxon>
        <taxon>Burkholderiales</taxon>
        <taxon>Oxalobacteraceae</taxon>
        <taxon>Telluria group</taxon>
        <taxon>Massilia</taxon>
    </lineage>
</organism>